<protein>
    <submittedName>
        <fullName evidence="3">Uncharacterized protein</fullName>
    </submittedName>
</protein>
<keyword evidence="1" id="KW-0175">Coiled coil</keyword>
<feature type="compositionally biased region" description="Polar residues" evidence="2">
    <location>
        <begin position="405"/>
        <end position="417"/>
    </location>
</feature>
<feature type="region of interest" description="Disordered" evidence="2">
    <location>
        <begin position="694"/>
        <end position="745"/>
    </location>
</feature>
<dbReference type="Proteomes" id="UP000245119">
    <property type="component" value="Linkage Group LG8"/>
</dbReference>
<dbReference type="AlphaFoldDB" id="A0A2T7NWK1"/>
<gene>
    <name evidence="3" type="ORF">C0Q70_13198</name>
</gene>
<feature type="compositionally biased region" description="Basic and acidic residues" evidence="2">
    <location>
        <begin position="225"/>
        <end position="248"/>
    </location>
</feature>
<feature type="region of interest" description="Disordered" evidence="2">
    <location>
        <begin position="792"/>
        <end position="822"/>
    </location>
</feature>
<sequence length="1069" mass="119955">MREQEAIDKAAQAVRLQRELEQLLQLKERVKSRLVEMSQAHDHQAAQKQMQEALLAKGHGQNLYHAAFASPYNVEGSRRSPTYCQHSPIYRHGQDTGARTNSESFRSGSESFREQLLQQYEQILRQNTSLDLDCRRKELHLRPSTYPKETTIHYHSAGGQGRKDAQERAVHYTMPKQDMTQQFPWRNKDKIRPLRKSTVKPQHSSPREGRSSSISEFVEFNATDSEPRPWTDRDKMADPDGEERKDSECFLQSNTVGHPQADEHTDGKDIASQIKWDTEKSSAKSEQPDFLQNGYEVENKCLAGEQSSGLNENLIQGKSVSIEQDGSKQDNLEHVLSLLRKGKREDVRAEADSIQSDTTRSKQDSFTETSDLKQCPSSQESSERTPDDRQNKRRSSKKQKEKASGTTHNGHVETQTRAQEDVRATDPKEQRSRNKYNSRRQQRTAAASRHSLDDRQQHDAAADDATAALQPFERKMTNTQAHRQQERTQPYPRRREPRNRSEGQEDLEGRAQPPRRRWGLMKGQQRYFRSSARGRESRAESWGKPQVRRCNQHALRSSQHRRNAENLSVEEEEDAKASKGEEMEKTTTEGEDIFVSPVHLQEEQFETQQQQMVSSKLNQQEDVQQQQQETTTAKRSEVSETEEGRISAENSARLVSIEHEVIGYDVTSEVLTTEKIENEEAGDVEDEYIGGTLDENLNPASVRRQDGTSDSTGCIAMDDNIRDKKSEPECTSASNLVPSENSQQDGEYISDSELMKTAPVASAVPDNELEAASQITEIARDSCARMLDAAAPEDMGTHGGSWRADERERTAENGSPSSGEMLAPLPPPTAQHKVESFFVKQIVFEFHPRDATENETCLLPSGQTSGQYQDAGGHNDATMGKAHRGGNENPREVPTASQNAVDILYGGDTVTQTGDLPGNDDTLSDLQIHGTAETVSRCEDSHISCAPDFTSKENNLLLVDHKKEVAMASILGTSMEKESLGETVGVLAVGPERPKSAAKSPRRVRFALLSSSSAEEEYGKGEEQCLSSMSSVLYETGQRLRMASSTLQPETFDKCVYNELVEWSSLSQP</sequence>
<accession>A0A2T7NWK1</accession>
<feature type="region of interest" description="Disordered" evidence="2">
    <location>
        <begin position="859"/>
        <end position="894"/>
    </location>
</feature>
<comment type="caution">
    <text evidence="3">The sequence shown here is derived from an EMBL/GenBank/DDBJ whole genome shotgun (WGS) entry which is preliminary data.</text>
</comment>
<name>A0A2T7NWK1_POMCA</name>
<feature type="compositionally biased region" description="Basic residues" evidence="2">
    <location>
        <begin position="391"/>
        <end position="400"/>
    </location>
</feature>
<feature type="region of interest" description="Disordered" evidence="2">
    <location>
        <begin position="341"/>
        <end position="651"/>
    </location>
</feature>
<feature type="region of interest" description="Disordered" evidence="2">
    <location>
        <begin position="175"/>
        <end position="272"/>
    </location>
</feature>
<feature type="compositionally biased region" description="Basic and acidic residues" evidence="2">
    <location>
        <begin position="498"/>
        <end position="509"/>
    </location>
</feature>
<feature type="compositionally biased region" description="Basic and acidic residues" evidence="2">
    <location>
        <begin position="260"/>
        <end position="269"/>
    </location>
</feature>
<evidence type="ECO:0000256" key="1">
    <source>
        <dbReference type="SAM" id="Coils"/>
    </source>
</evidence>
<proteinExistence type="predicted"/>
<dbReference type="EMBL" id="PZQS01000008">
    <property type="protein sequence ID" value="PVD25542.1"/>
    <property type="molecule type" value="Genomic_DNA"/>
</dbReference>
<keyword evidence="4" id="KW-1185">Reference proteome</keyword>
<reference evidence="3 4" key="1">
    <citation type="submission" date="2018-04" db="EMBL/GenBank/DDBJ databases">
        <title>The genome of golden apple snail Pomacea canaliculata provides insight into stress tolerance and invasive adaptation.</title>
        <authorList>
            <person name="Liu C."/>
            <person name="Liu B."/>
            <person name="Ren Y."/>
            <person name="Zhang Y."/>
            <person name="Wang H."/>
            <person name="Li S."/>
            <person name="Jiang F."/>
            <person name="Yin L."/>
            <person name="Zhang G."/>
            <person name="Qian W."/>
            <person name="Fan W."/>
        </authorList>
    </citation>
    <scope>NUCLEOTIDE SEQUENCE [LARGE SCALE GENOMIC DNA]</scope>
    <source>
        <strain evidence="3">SZHN2017</strain>
        <tissue evidence="3">Muscle</tissue>
    </source>
</reference>
<feature type="coiled-coil region" evidence="1">
    <location>
        <begin position="13"/>
        <end position="40"/>
    </location>
</feature>
<organism evidence="3 4">
    <name type="scientific">Pomacea canaliculata</name>
    <name type="common">Golden apple snail</name>
    <dbReference type="NCBI Taxonomy" id="400727"/>
    <lineage>
        <taxon>Eukaryota</taxon>
        <taxon>Metazoa</taxon>
        <taxon>Spiralia</taxon>
        <taxon>Lophotrochozoa</taxon>
        <taxon>Mollusca</taxon>
        <taxon>Gastropoda</taxon>
        <taxon>Caenogastropoda</taxon>
        <taxon>Architaenioglossa</taxon>
        <taxon>Ampullarioidea</taxon>
        <taxon>Ampullariidae</taxon>
        <taxon>Pomacea</taxon>
    </lineage>
</organism>
<feature type="compositionally biased region" description="Basic and acidic residues" evidence="2">
    <location>
        <begin position="381"/>
        <end position="390"/>
    </location>
</feature>
<feature type="compositionally biased region" description="Basic and acidic residues" evidence="2">
    <location>
        <begin position="418"/>
        <end position="432"/>
    </location>
</feature>
<feature type="compositionally biased region" description="Basic and acidic residues" evidence="2">
    <location>
        <begin position="450"/>
        <end position="461"/>
    </location>
</feature>
<feature type="compositionally biased region" description="Basic residues" evidence="2">
    <location>
        <begin position="433"/>
        <end position="442"/>
    </location>
</feature>
<feature type="compositionally biased region" description="Polar residues" evidence="2">
    <location>
        <begin position="729"/>
        <end position="745"/>
    </location>
</feature>
<evidence type="ECO:0000256" key="2">
    <source>
        <dbReference type="SAM" id="MobiDB-lite"/>
    </source>
</evidence>
<feature type="compositionally biased region" description="Low complexity" evidence="2">
    <location>
        <begin position="620"/>
        <end position="631"/>
    </location>
</feature>
<evidence type="ECO:0000313" key="4">
    <source>
        <dbReference type="Proteomes" id="UP000245119"/>
    </source>
</evidence>
<feature type="compositionally biased region" description="Basic and acidic residues" evidence="2">
    <location>
        <begin position="719"/>
        <end position="728"/>
    </location>
</feature>
<evidence type="ECO:0000313" key="3">
    <source>
        <dbReference type="EMBL" id="PVD25542.1"/>
    </source>
</evidence>
<feature type="compositionally biased region" description="Basic and acidic residues" evidence="2">
    <location>
        <begin position="632"/>
        <end position="646"/>
    </location>
</feature>
<feature type="compositionally biased region" description="Basic and acidic residues" evidence="2">
    <location>
        <begin position="575"/>
        <end position="588"/>
    </location>
</feature>